<protein>
    <recommendedName>
        <fullName evidence="7">Divalent metal cation transporter MntH</fullName>
    </recommendedName>
</protein>
<accession>A0ABX7UWL6</accession>
<evidence type="ECO:0000256" key="3">
    <source>
        <dbReference type="ARBA" id="ARBA00022692"/>
    </source>
</evidence>
<feature type="transmembrane region" description="Helical" evidence="7">
    <location>
        <begin position="325"/>
        <end position="343"/>
    </location>
</feature>
<keyword evidence="9" id="KW-1185">Reference proteome</keyword>
<dbReference type="EMBL" id="CP050854">
    <property type="protein sequence ID" value="QTF09795.1"/>
    <property type="molecule type" value="Genomic_DNA"/>
</dbReference>
<evidence type="ECO:0000256" key="1">
    <source>
        <dbReference type="ARBA" id="ARBA00004141"/>
    </source>
</evidence>
<dbReference type="NCBIfam" id="TIGR01197">
    <property type="entry name" value="nramp"/>
    <property type="match status" value="1"/>
</dbReference>
<dbReference type="PRINTS" id="PR00447">
    <property type="entry name" value="NATRESASSCMP"/>
</dbReference>
<feature type="transmembrane region" description="Helical" evidence="7">
    <location>
        <begin position="392"/>
        <end position="410"/>
    </location>
</feature>
<feature type="transmembrane region" description="Helical" evidence="7">
    <location>
        <begin position="237"/>
        <end position="263"/>
    </location>
</feature>
<dbReference type="Pfam" id="PF01566">
    <property type="entry name" value="Nramp"/>
    <property type="match status" value="1"/>
</dbReference>
<keyword evidence="3 7" id="KW-0812">Transmembrane</keyword>
<dbReference type="PANTHER" id="PTHR11706:SF33">
    <property type="entry name" value="NATURAL RESISTANCE-ASSOCIATED MACROPHAGE PROTEIN 2"/>
    <property type="match status" value="1"/>
</dbReference>
<gene>
    <name evidence="7" type="primary">mntH</name>
    <name evidence="8" type="ORF">HC231_19105</name>
</gene>
<feature type="transmembrane region" description="Helical" evidence="7">
    <location>
        <begin position="349"/>
        <end position="371"/>
    </location>
</feature>
<dbReference type="InterPro" id="IPR001046">
    <property type="entry name" value="NRAMP_fam"/>
</dbReference>
<proteinExistence type="inferred from homology"/>
<keyword evidence="5 7" id="KW-1133">Transmembrane helix</keyword>
<dbReference type="NCBIfam" id="NF001923">
    <property type="entry name" value="PRK00701.1"/>
    <property type="match status" value="1"/>
</dbReference>
<evidence type="ECO:0000313" key="8">
    <source>
        <dbReference type="EMBL" id="QTF09795.1"/>
    </source>
</evidence>
<dbReference type="NCBIfam" id="NF037982">
    <property type="entry name" value="Nramp_1"/>
    <property type="match status" value="1"/>
</dbReference>
<evidence type="ECO:0000256" key="7">
    <source>
        <dbReference type="HAMAP-Rule" id="MF_00221"/>
    </source>
</evidence>
<keyword evidence="6 7" id="KW-0472">Membrane</keyword>
<feature type="transmembrane region" description="Helical" evidence="7">
    <location>
        <begin position="155"/>
        <end position="176"/>
    </location>
</feature>
<name>A0ABX7UWL6_9GAMM</name>
<keyword evidence="2 7" id="KW-0813">Transport</keyword>
<comment type="similarity">
    <text evidence="7">Belongs to the NRAMP family.</text>
</comment>
<feature type="transmembrane region" description="Helical" evidence="7">
    <location>
        <begin position="122"/>
        <end position="143"/>
    </location>
</feature>
<evidence type="ECO:0000313" key="9">
    <source>
        <dbReference type="Proteomes" id="UP000671960"/>
    </source>
</evidence>
<evidence type="ECO:0000256" key="5">
    <source>
        <dbReference type="ARBA" id="ARBA00022989"/>
    </source>
</evidence>
<evidence type="ECO:0000256" key="2">
    <source>
        <dbReference type="ARBA" id="ARBA00022448"/>
    </source>
</evidence>
<keyword evidence="7" id="KW-1003">Cell membrane</keyword>
<comment type="subcellular location">
    <subcellularLocation>
        <location evidence="7">Cell membrane</location>
        <topology evidence="7">Multi-pass membrane protein</topology>
    </subcellularLocation>
    <subcellularLocation>
        <location evidence="1">Membrane</location>
        <topology evidence="1">Multi-pass membrane protein</topology>
    </subcellularLocation>
</comment>
<organism evidence="8 9">
    <name type="scientific">Brenneria izadpanahii</name>
    <dbReference type="NCBI Taxonomy" id="2722756"/>
    <lineage>
        <taxon>Bacteria</taxon>
        <taxon>Pseudomonadati</taxon>
        <taxon>Pseudomonadota</taxon>
        <taxon>Gammaproteobacteria</taxon>
        <taxon>Enterobacterales</taxon>
        <taxon>Pectobacteriaceae</taxon>
        <taxon>Brenneria</taxon>
    </lineage>
</organism>
<evidence type="ECO:0000256" key="4">
    <source>
        <dbReference type="ARBA" id="ARBA00022847"/>
    </source>
</evidence>
<keyword evidence="7" id="KW-0406">Ion transport</keyword>
<dbReference type="PANTHER" id="PTHR11706">
    <property type="entry name" value="SOLUTE CARRIER PROTEIN FAMILY 11 MEMBER"/>
    <property type="match status" value="1"/>
</dbReference>
<keyword evidence="4 7" id="KW-0769">Symport</keyword>
<sequence>MPGSRVAESSSRTSRKIKLSLMGPAFIAAIGYIDPGNFATNIQSGAAYGYTLLWVVVWANIMAMLIQLLSAKLGIATGKNLAELIRDRFPRPAVWIYWVQAEIIAMATDLAEFIGAAIGFKLLLGVSLLEGAILTGIATFLILMLQRRGQKPMEMVIGGLLLFVAAAYIVELVFSQPELAALTKGIVIPSLPTSDAVFLAAGVLGATIMPHVIYLHSSLTQHEGEHSKAERYSATKVDVAIAMTIAGFVNLAMMATAAAAFHFSGNQNIVDLDRAYLTLEPLLGKAAATIFGLSLVVAGLSSTVVGTLAGQVVMQGFVRFHIPLWVRRTVTMLPSFIVILSGMDPTRVLVLSQVILSFGIALALIPLLAFTGNRELMGNMVNSRLVQNTGKVIVFVVVSLNAHLLVSTAFGL</sequence>
<reference evidence="8 9" key="1">
    <citation type="submission" date="2020-03" db="EMBL/GenBank/DDBJ databases">
        <authorList>
            <person name="Bakhshi Ganjeh M."/>
        </authorList>
    </citation>
    <scope>NUCLEOTIDE SEQUENCE [LARGE SCALE GENOMIC DNA]</scope>
    <source>
        <strain evidence="9">Iran 50</strain>
    </source>
</reference>
<dbReference type="Proteomes" id="UP000671960">
    <property type="component" value="Chromosome"/>
</dbReference>
<feature type="transmembrane region" description="Helical" evidence="7">
    <location>
        <begin position="283"/>
        <end position="313"/>
    </location>
</feature>
<dbReference type="RefSeq" id="WP_208228289.1">
    <property type="nucleotide sequence ID" value="NZ_CP050854.1"/>
</dbReference>
<feature type="transmembrane region" description="Helical" evidence="7">
    <location>
        <begin position="21"/>
        <end position="40"/>
    </location>
</feature>
<feature type="transmembrane region" description="Helical" evidence="7">
    <location>
        <begin position="196"/>
        <end position="216"/>
    </location>
</feature>
<feature type="transmembrane region" description="Helical" evidence="7">
    <location>
        <begin position="95"/>
        <end position="116"/>
    </location>
</feature>
<dbReference type="HAMAP" id="MF_00221">
    <property type="entry name" value="NRAMP"/>
    <property type="match status" value="1"/>
</dbReference>
<comment type="function">
    <text evidence="7">H(+)-stimulated, divalent metal cation uptake system.</text>
</comment>
<evidence type="ECO:0000256" key="6">
    <source>
        <dbReference type="ARBA" id="ARBA00023136"/>
    </source>
</evidence>
<feature type="transmembrane region" description="Helical" evidence="7">
    <location>
        <begin position="52"/>
        <end position="75"/>
    </location>
</feature>